<dbReference type="InterPro" id="IPR050767">
    <property type="entry name" value="Sel1_AlgK"/>
</dbReference>
<evidence type="ECO:0000313" key="2">
    <source>
        <dbReference type="Proteomes" id="UP000056109"/>
    </source>
</evidence>
<dbReference type="InterPro" id="IPR006597">
    <property type="entry name" value="Sel1-like"/>
</dbReference>
<dbReference type="RefSeq" id="WP_058988269.1">
    <property type="nucleotide sequence ID" value="NZ_LN606600.1"/>
</dbReference>
<name>A0A0U5FPU5_9PROT</name>
<organism evidence="1 2">
    <name type="scientific">Acetobacter senegalensis</name>
    <dbReference type="NCBI Taxonomy" id="446692"/>
    <lineage>
        <taxon>Bacteria</taxon>
        <taxon>Pseudomonadati</taxon>
        <taxon>Pseudomonadota</taxon>
        <taxon>Alphaproteobacteria</taxon>
        <taxon>Acetobacterales</taxon>
        <taxon>Acetobacteraceae</taxon>
        <taxon>Acetobacter</taxon>
    </lineage>
</organism>
<dbReference type="Gene3D" id="1.25.40.10">
    <property type="entry name" value="Tetratricopeptide repeat domain"/>
    <property type="match status" value="1"/>
</dbReference>
<dbReference type="EMBL" id="LN606600">
    <property type="protein sequence ID" value="CEF41821.1"/>
    <property type="molecule type" value="Genomic_DNA"/>
</dbReference>
<dbReference type="Proteomes" id="UP000056109">
    <property type="component" value="Chromosome I"/>
</dbReference>
<protein>
    <recommendedName>
        <fullName evidence="3">Sel1 repeat family protein</fullName>
    </recommendedName>
</protein>
<dbReference type="PANTHER" id="PTHR11102">
    <property type="entry name" value="SEL-1-LIKE PROTEIN"/>
    <property type="match status" value="1"/>
</dbReference>
<dbReference type="PANTHER" id="PTHR11102:SF160">
    <property type="entry name" value="ERAD-ASSOCIATED E3 UBIQUITIN-PROTEIN LIGASE COMPONENT HRD3"/>
    <property type="match status" value="1"/>
</dbReference>
<proteinExistence type="predicted"/>
<dbReference type="SMART" id="SM00671">
    <property type="entry name" value="SEL1"/>
    <property type="match status" value="4"/>
</dbReference>
<gene>
    <name evidence="1" type="ORF">ASN_2536</name>
</gene>
<evidence type="ECO:0000313" key="1">
    <source>
        <dbReference type="EMBL" id="CEF41821.1"/>
    </source>
</evidence>
<sequence>METNDLVRDTSLTRKQPDNVEVQLLIGQMYLNKGAFTEAFDMFVVAAQSGQPQTLNMLGRAYEQGWGVTRSVAHAIKYFESAADQGDGWACFNLGDLYLAGDGVEANPQLAFRYYVQAARSGVNKALNMLGTLCESGLATGQPDKEKACLYFQAGAEAEDCWAAFNIGRICLEEKNDKKALYWFERSLSYGFPAYWQMLEVFLSKTRLPLFLKVSAKARELIAGPSGRGKQSVLPG</sequence>
<dbReference type="AlphaFoldDB" id="A0A0U5FPU5"/>
<keyword evidence="2" id="KW-1185">Reference proteome</keyword>
<dbReference type="KEGG" id="asz:ASN_2536"/>
<accession>A0A0U5FPU5</accession>
<dbReference type="PATRIC" id="fig|446692.3.peg.2646"/>
<evidence type="ECO:0008006" key="3">
    <source>
        <dbReference type="Google" id="ProtNLM"/>
    </source>
</evidence>
<reference evidence="2" key="1">
    <citation type="submission" date="2014-09" db="EMBL/GenBank/DDBJ databases">
        <authorList>
            <person name="Illeghems K.G."/>
        </authorList>
    </citation>
    <scope>NUCLEOTIDE SEQUENCE [LARGE SCALE GENOMIC DNA]</scope>
    <source>
        <strain evidence="2">108B</strain>
    </source>
</reference>
<dbReference type="GeneID" id="34783544"/>
<dbReference type="SUPFAM" id="SSF81901">
    <property type="entry name" value="HCP-like"/>
    <property type="match status" value="1"/>
</dbReference>
<dbReference type="InterPro" id="IPR011990">
    <property type="entry name" value="TPR-like_helical_dom_sf"/>
</dbReference>
<dbReference type="Pfam" id="PF08238">
    <property type="entry name" value="Sel1"/>
    <property type="match status" value="4"/>
</dbReference>